<feature type="transmembrane region" description="Helical" evidence="1">
    <location>
        <begin position="148"/>
        <end position="181"/>
    </location>
</feature>
<feature type="transmembrane region" description="Helical" evidence="1">
    <location>
        <begin position="121"/>
        <end position="142"/>
    </location>
</feature>
<accession>A0A0Q9YY08</accession>
<evidence type="ECO:0000313" key="2">
    <source>
        <dbReference type="EMBL" id="KRG21838.1"/>
    </source>
</evidence>
<proteinExistence type="predicted"/>
<reference evidence="3" key="3">
    <citation type="submission" date="2021-06" db="EMBL/GenBank/DDBJ databases">
        <title>Genomic Description and Analysis of Intracellular Bacteria, Candidatus Berkiella cookevillensis and Candidatus Berkiella aquae.</title>
        <authorList>
            <person name="Kidane D.T."/>
            <person name="Mehari Y.T."/>
            <person name="Rice F.C."/>
            <person name="Arivett B.A."/>
            <person name="Farone A.L."/>
            <person name="Berk S.G."/>
            <person name="Farone M.B."/>
        </authorList>
    </citation>
    <scope>NUCLEOTIDE SEQUENCE</scope>
    <source>
        <strain evidence="3">HT99</strain>
    </source>
</reference>
<reference evidence="2" key="1">
    <citation type="submission" date="2015-09" db="EMBL/GenBank/DDBJ databases">
        <title>Draft Genome Sequences of Two Novel Amoeba-resistant Intranuclear Bacteria, Candidatus Berkiella cookevillensis and Candidatus Berkiella aquae.</title>
        <authorList>
            <person name="Mehari Y.T."/>
            <person name="Arivett B.A."/>
            <person name="Farone A.L."/>
            <person name="Gunderson J.H."/>
            <person name="Farone M.B."/>
        </authorList>
    </citation>
    <scope>NUCLEOTIDE SEQUENCE [LARGE SCALE GENOMIC DNA]</scope>
    <source>
        <strain evidence="2">HT99</strain>
    </source>
</reference>
<comment type="caution">
    <text evidence="2">The sequence shown here is derived from an EMBL/GenBank/DDBJ whole genome shotgun (WGS) entry which is preliminary data.</text>
</comment>
<keyword evidence="1" id="KW-0472">Membrane</keyword>
<dbReference type="EMBL" id="LKAJ02000001">
    <property type="protein sequence ID" value="MCS5710471.1"/>
    <property type="molecule type" value="Genomic_DNA"/>
</dbReference>
<keyword evidence="1" id="KW-0812">Transmembrane</keyword>
<dbReference type="Proteomes" id="UP000051497">
    <property type="component" value="Unassembled WGS sequence"/>
</dbReference>
<dbReference type="STRING" id="295108.HT99x_01031"/>
<name>A0A0Q9YY08_9GAMM</name>
<sequence length="531" mass="59694">MAKTKKPPKFNYKKLGKYPRRYDVLSEDSDKEEDKEVIADVLEWMNEPVADAIDNGKKRKDVMEMVDAGVALSQLNKVSAISTMQNATSHGHVRRGVSKLFYDLYYGARDLLSKQRVKTTLTTVAGIGAGVAIGVVLGTIVFPGIGSAIGGAIGGAIVGTTAALGGGIGLGILGGVAGSWLGKKISSKLFKEEKHYELSKKLTSKIKKRYGISGKTLLMMNDYLYNRQHNVKSPLCQRYYRMLRKNGIQKGDNVAIEKMAHYFNHELKLLALELDADPDNEALQEDKKAVLYIMRHLVKAEGIPAKTREKIQQTLNEISKKKELPSARMVQDEPEPEKTVKRLSVVQEPLKKEPRAQLNKRFVDNLRKANLGIKEVEEEHHRPESMNHSYYQYHIKRHNKPDLPDILFREVKISPNHYSAEVMVDKTQLDEENKEAVSAVLVAQARALYESTGNKHLKIIADKDDDFAIRLMAAALVADMIPDLDEREYPLDTPEQKAKREQIMEKAYAIAGLEPPYKAKTRVGFRVDFEP</sequence>
<dbReference type="EMBL" id="LKAJ01000003">
    <property type="protein sequence ID" value="KRG21838.1"/>
    <property type="molecule type" value="Genomic_DNA"/>
</dbReference>
<keyword evidence="4" id="KW-1185">Reference proteome</keyword>
<reference evidence="3" key="2">
    <citation type="journal article" date="2016" name="Genome Announc.">
        <title>Draft Genome Sequences of Two Novel Amoeba-Resistant Intranuclear Bacteria, 'Candidatus Berkiella cookevillensis' and 'Candidatus Berkiella aquae'.</title>
        <authorList>
            <person name="Mehari Y.T."/>
            <person name="Arivett B.A."/>
            <person name="Farone A.L."/>
            <person name="Gunderson J.H."/>
            <person name="Farone M.B."/>
        </authorList>
    </citation>
    <scope>NUCLEOTIDE SEQUENCE</scope>
    <source>
        <strain evidence="3">HT99</strain>
    </source>
</reference>
<organism evidence="2">
    <name type="scientific">Candidatus Berkiella aquae</name>
    <dbReference type="NCBI Taxonomy" id="295108"/>
    <lineage>
        <taxon>Bacteria</taxon>
        <taxon>Pseudomonadati</taxon>
        <taxon>Pseudomonadota</taxon>
        <taxon>Gammaproteobacteria</taxon>
        <taxon>Candidatus Berkiellales</taxon>
        <taxon>Candidatus Berkiellaceae</taxon>
        <taxon>Candidatus Berkiella</taxon>
    </lineage>
</organism>
<keyword evidence="1" id="KW-1133">Transmembrane helix</keyword>
<gene>
    <name evidence="3" type="ORF">HT99x_003440</name>
    <name evidence="2" type="ORF">HT99x_01031</name>
</gene>
<evidence type="ECO:0000256" key="1">
    <source>
        <dbReference type="SAM" id="Phobius"/>
    </source>
</evidence>
<dbReference type="RefSeq" id="WP_075065662.1">
    <property type="nucleotide sequence ID" value="NZ_LKAJ02000001.1"/>
</dbReference>
<protein>
    <submittedName>
        <fullName evidence="2">Uncharacterized protein</fullName>
    </submittedName>
</protein>
<dbReference type="AlphaFoldDB" id="A0A0Q9YY08"/>
<evidence type="ECO:0000313" key="3">
    <source>
        <dbReference type="EMBL" id="MCS5710471.1"/>
    </source>
</evidence>
<evidence type="ECO:0000313" key="4">
    <source>
        <dbReference type="Proteomes" id="UP000051497"/>
    </source>
</evidence>